<protein>
    <recommendedName>
        <fullName evidence="3">Glycosyl transferase family 1 domain-containing protein</fullName>
    </recommendedName>
</protein>
<evidence type="ECO:0000313" key="2">
    <source>
        <dbReference type="Proteomes" id="UP001244242"/>
    </source>
</evidence>
<evidence type="ECO:0000313" key="1">
    <source>
        <dbReference type="EMBL" id="MDI5934355.1"/>
    </source>
</evidence>
<dbReference type="Gene3D" id="3.40.50.2000">
    <property type="entry name" value="Glycogen Phosphorylase B"/>
    <property type="match status" value="2"/>
</dbReference>
<accession>A0ABT6VK56</accession>
<dbReference type="Proteomes" id="UP001244242">
    <property type="component" value="Unassembled WGS sequence"/>
</dbReference>
<sequence>MDYVVLVSKFPPPLGGVTIFAQRKAAKLQRAGSKINRVDLACWYWPLLLLRARRSSALVVNTVNLSVLAVIFLLGRLGRSKIYDHNGSRHYVSGTLRRSLYLFFVRKSDGVVVVHHHLVESYDQALRDKITIESPFIEPDLTQEADILRDYPDEVKHFMCKDREVKIVNSAWKYVEDDRGRDLYGIGASVRLVSQIVTAGLSAKLLLAFGEFNYSDMPLSLQQEIDHARDAGYLVILDGQKELWPVLRTADVFLRLTSTDGQSISVHEALHFGCAVVASDVVPRPADVLLYRYGDDAELLQIVQHIISKRSARAHA</sequence>
<keyword evidence="2" id="KW-1185">Reference proteome</keyword>
<evidence type="ECO:0008006" key="3">
    <source>
        <dbReference type="Google" id="ProtNLM"/>
    </source>
</evidence>
<dbReference type="SUPFAM" id="SSF53756">
    <property type="entry name" value="UDP-Glycosyltransferase/glycogen phosphorylase"/>
    <property type="match status" value="1"/>
</dbReference>
<dbReference type="RefSeq" id="WP_282721814.1">
    <property type="nucleotide sequence ID" value="NZ_JASCQO010000035.1"/>
</dbReference>
<comment type="caution">
    <text evidence="1">The sequence shown here is derived from an EMBL/GenBank/DDBJ whole genome shotgun (WGS) entry which is preliminary data.</text>
</comment>
<organism evidence="1 2">
    <name type="scientific">Halomonas kalidii</name>
    <dbReference type="NCBI Taxonomy" id="3043293"/>
    <lineage>
        <taxon>Bacteria</taxon>
        <taxon>Pseudomonadati</taxon>
        <taxon>Pseudomonadota</taxon>
        <taxon>Gammaproteobacteria</taxon>
        <taxon>Oceanospirillales</taxon>
        <taxon>Halomonadaceae</taxon>
        <taxon>Halomonas</taxon>
    </lineage>
</organism>
<proteinExistence type="predicted"/>
<reference evidence="1 2" key="1">
    <citation type="submission" date="2023-04" db="EMBL/GenBank/DDBJ databases">
        <title>Halomonas strains isolated from rhizosphere soil.</title>
        <authorList>
            <person name="Xu L."/>
            <person name="Sun J.-Q."/>
        </authorList>
    </citation>
    <scope>NUCLEOTIDE SEQUENCE [LARGE SCALE GENOMIC DNA]</scope>
    <source>
        <strain evidence="1 2">LN1S58</strain>
    </source>
</reference>
<dbReference type="EMBL" id="JASCQO010000035">
    <property type="protein sequence ID" value="MDI5934355.1"/>
    <property type="molecule type" value="Genomic_DNA"/>
</dbReference>
<gene>
    <name evidence="1" type="ORF">QLQ84_11215</name>
</gene>
<name>A0ABT6VK56_9GAMM</name>